<reference evidence="3" key="1">
    <citation type="submission" date="2013-10" db="EMBL/GenBank/DDBJ databases">
        <title>Genome sequencing of Onchocerca volvulus.</title>
        <authorList>
            <person name="Cotton J."/>
            <person name="Tsai J."/>
            <person name="Stanley E."/>
            <person name="Tracey A."/>
            <person name="Holroyd N."/>
            <person name="Lustigman S."/>
            <person name="Berriman M."/>
        </authorList>
    </citation>
    <scope>NUCLEOTIDE SEQUENCE</scope>
</reference>
<dbReference type="EMBL" id="CMVM020000036">
    <property type="status" value="NOT_ANNOTATED_CDS"/>
    <property type="molecule type" value="Genomic_DNA"/>
</dbReference>
<dbReference type="EnsemblMetazoa" id="OVOC1300.1">
    <property type="protein sequence ID" value="OVOC1300.1"/>
    <property type="gene ID" value="WBGene00238109"/>
</dbReference>
<evidence type="ECO:0000313" key="2">
    <source>
        <dbReference type="EnsemblMetazoa" id="OVOC1300.1"/>
    </source>
</evidence>
<keyword evidence="1" id="KW-0472">Membrane</keyword>
<name>A0A8R1XP79_ONCVO</name>
<keyword evidence="3" id="KW-1185">Reference proteome</keyword>
<feature type="transmembrane region" description="Helical" evidence="1">
    <location>
        <begin position="52"/>
        <end position="73"/>
    </location>
</feature>
<organism evidence="2 3">
    <name type="scientific">Onchocerca volvulus</name>
    <dbReference type="NCBI Taxonomy" id="6282"/>
    <lineage>
        <taxon>Eukaryota</taxon>
        <taxon>Metazoa</taxon>
        <taxon>Ecdysozoa</taxon>
        <taxon>Nematoda</taxon>
        <taxon>Chromadorea</taxon>
        <taxon>Rhabditida</taxon>
        <taxon>Spirurina</taxon>
        <taxon>Spiruromorpha</taxon>
        <taxon>Filarioidea</taxon>
        <taxon>Onchocercidae</taxon>
        <taxon>Onchocerca</taxon>
    </lineage>
</organism>
<keyword evidence="1" id="KW-1133">Transmembrane helix</keyword>
<evidence type="ECO:0000313" key="3">
    <source>
        <dbReference type="Proteomes" id="UP000024404"/>
    </source>
</evidence>
<keyword evidence="1" id="KW-0812">Transmembrane</keyword>
<protein>
    <submittedName>
        <fullName evidence="2">Uncharacterized protein</fullName>
    </submittedName>
</protein>
<accession>A0A8R1XP79</accession>
<proteinExistence type="predicted"/>
<dbReference type="Proteomes" id="UP000024404">
    <property type="component" value="Unassembled WGS sequence"/>
</dbReference>
<reference evidence="2" key="2">
    <citation type="submission" date="2022-06" db="UniProtKB">
        <authorList>
            <consortium name="EnsemblMetazoa"/>
        </authorList>
    </citation>
    <scope>IDENTIFICATION</scope>
</reference>
<evidence type="ECO:0000256" key="1">
    <source>
        <dbReference type="SAM" id="Phobius"/>
    </source>
</evidence>
<sequence>MITLHHVPFVSIHTYIFLSEISQQRITTTTTTTPITITASLALIHFISLQRLSCLLFCQPVVILLVTSLLNILSDIV</sequence>
<dbReference type="AlphaFoldDB" id="A0A8R1XP79"/>